<dbReference type="EMBL" id="MN740455">
    <property type="protein sequence ID" value="QHU27416.1"/>
    <property type="molecule type" value="Genomic_DNA"/>
</dbReference>
<evidence type="ECO:0000313" key="2">
    <source>
        <dbReference type="EMBL" id="QHU27416.1"/>
    </source>
</evidence>
<organism evidence="2">
    <name type="scientific">viral metagenome</name>
    <dbReference type="NCBI Taxonomy" id="1070528"/>
    <lineage>
        <taxon>unclassified sequences</taxon>
        <taxon>metagenomes</taxon>
        <taxon>organismal metagenomes</taxon>
    </lineage>
</organism>
<dbReference type="AlphaFoldDB" id="A0A6C0L8V2"/>
<evidence type="ECO:0000256" key="1">
    <source>
        <dbReference type="SAM" id="Phobius"/>
    </source>
</evidence>
<feature type="transmembrane region" description="Helical" evidence="1">
    <location>
        <begin position="332"/>
        <end position="353"/>
    </location>
</feature>
<keyword evidence="1" id="KW-0472">Membrane</keyword>
<keyword evidence="1" id="KW-1133">Transmembrane helix</keyword>
<feature type="transmembrane region" description="Helical" evidence="1">
    <location>
        <begin position="306"/>
        <end position="326"/>
    </location>
</feature>
<feature type="transmembrane region" description="Helical" evidence="1">
    <location>
        <begin position="170"/>
        <end position="190"/>
    </location>
</feature>
<protein>
    <submittedName>
        <fullName evidence="2">Uncharacterized protein</fullName>
    </submittedName>
</protein>
<sequence length="358" mass="42675">MFQNFELEIFIMILLLLIIISMIPLIELKYHNDLYDNIESFNKYCLNNDIKLISELDVKDTYMWNMSSYIYDYNNLSNFFFKKKSIESNDYMGLNRNVSKVQVNNNYIDNIMKIYNYYLYMSLGFFIVIVLFFISQVYILTGITENSEFKYCMSTSGSNSDANIAEIFRYYIYILFIYGILFIIFFSVILKKLTELYADTDTYEYIMLMKEFDILLTENKPANAAITNILRKYSKNKINSIEHVAINNKMILNELLNVYNKGKEKNLIVKYENNNNYKITLKNIEKMEYYNSDESKDKVKNKVNDIFQFIYVYIIFLIVPIYILSISLKGNYIYLLFTIMAIIIFSISIYNIYNTLQN</sequence>
<reference evidence="2" key="1">
    <citation type="journal article" date="2020" name="Nature">
        <title>Giant virus diversity and host interactions through global metagenomics.</title>
        <authorList>
            <person name="Schulz F."/>
            <person name="Roux S."/>
            <person name="Paez-Espino D."/>
            <person name="Jungbluth S."/>
            <person name="Walsh D.A."/>
            <person name="Denef V.J."/>
            <person name="McMahon K.D."/>
            <person name="Konstantinidis K.T."/>
            <person name="Eloe-Fadrosh E.A."/>
            <person name="Kyrpides N.C."/>
            <person name="Woyke T."/>
        </authorList>
    </citation>
    <scope>NUCLEOTIDE SEQUENCE</scope>
    <source>
        <strain evidence="2">GVMAG-M-3300027763-16</strain>
    </source>
</reference>
<feature type="transmembrane region" description="Helical" evidence="1">
    <location>
        <begin position="6"/>
        <end position="26"/>
    </location>
</feature>
<name>A0A6C0L8V2_9ZZZZ</name>
<accession>A0A6C0L8V2</accession>
<proteinExistence type="predicted"/>
<keyword evidence="1" id="KW-0812">Transmembrane</keyword>
<feature type="transmembrane region" description="Helical" evidence="1">
    <location>
        <begin position="117"/>
        <end position="139"/>
    </location>
</feature>